<organism evidence="1">
    <name type="scientific">Marseillevirus LCMAC103</name>
    <dbReference type="NCBI Taxonomy" id="2506604"/>
    <lineage>
        <taxon>Viruses</taxon>
        <taxon>Varidnaviria</taxon>
        <taxon>Bamfordvirae</taxon>
        <taxon>Nucleocytoviricota</taxon>
        <taxon>Megaviricetes</taxon>
        <taxon>Pimascovirales</taxon>
        <taxon>Pimascovirales incertae sedis</taxon>
        <taxon>Marseilleviridae</taxon>
    </lineage>
</organism>
<gene>
    <name evidence="1" type="ORF">LCMAC103_00600</name>
</gene>
<accession>A0A481YV02</accession>
<protein>
    <submittedName>
        <fullName evidence="1">Uncharacterized protein</fullName>
    </submittedName>
</protein>
<dbReference type="EMBL" id="MK500335">
    <property type="protein sequence ID" value="QBK86731.1"/>
    <property type="molecule type" value="Genomic_DNA"/>
</dbReference>
<reference evidence="1" key="1">
    <citation type="journal article" date="2019" name="MBio">
        <title>Virus Genomes from Deep Sea Sediments Expand the Ocean Megavirome and Support Independent Origins of Viral Gigantism.</title>
        <authorList>
            <person name="Backstrom D."/>
            <person name="Yutin N."/>
            <person name="Jorgensen S.L."/>
            <person name="Dharamshi J."/>
            <person name="Homa F."/>
            <person name="Zaremba-Niedwiedzka K."/>
            <person name="Spang A."/>
            <person name="Wolf Y.I."/>
            <person name="Koonin E.V."/>
            <person name="Ettema T.J."/>
        </authorList>
    </citation>
    <scope>NUCLEOTIDE SEQUENCE</scope>
</reference>
<evidence type="ECO:0000313" key="1">
    <source>
        <dbReference type="EMBL" id="QBK86731.1"/>
    </source>
</evidence>
<sequence>MISLLVEILPLSSSITACPLTAKYVYVTGLLLVGKMHIFPLPVDREREI</sequence>
<proteinExistence type="predicted"/>
<name>A0A481YV02_9VIRU</name>